<feature type="compositionally biased region" description="Basic and acidic residues" evidence="1">
    <location>
        <begin position="69"/>
        <end position="101"/>
    </location>
</feature>
<reference evidence="2" key="1">
    <citation type="journal article" date="2020" name="Stud. Mycol.">
        <title>101 Dothideomycetes genomes: a test case for predicting lifestyles and emergence of pathogens.</title>
        <authorList>
            <person name="Haridas S."/>
            <person name="Albert R."/>
            <person name="Binder M."/>
            <person name="Bloem J."/>
            <person name="Labutti K."/>
            <person name="Salamov A."/>
            <person name="Andreopoulos B."/>
            <person name="Baker S."/>
            <person name="Barry K."/>
            <person name="Bills G."/>
            <person name="Bluhm B."/>
            <person name="Cannon C."/>
            <person name="Castanera R."/>
            <person name="Culley D."/>
            <person name="Daum C."/>
            <person name="Ezra D."/>
            <person name="Gonzalez J."/>
            <person name="Henrissat B."/>
            <person name="Kuo A."/>
            <person name="Liang C."/>
            <person name="Lipzen A."/>
            <person name="Lutzoni F."/>
            <person name="Magnuson J."/>
            <person name="Mondo S."/>
            <person name="Nolan M."/>
            <person name="Ohm R."/>
            <person name="Pangilinan J."/>
            <person name="Park H.-J."/>
            <person name="Ramirez L."/>
            <person name="Alfaro M."/>
            <person name="Sun H."/>
            <person name="Tritt A."/>
            <person name="Yoshinaga Y."/>
            <person name="Zwiers L.-H."/>
            <person name="Turgeon B."/>
            <person name="Goodwin S."/>
            <person name="Spatafora J."/>
            <person name="Crous P."/>
            <person name="Grigoriev I."/>
        </authorList>
    </citation>
    <scope>NUCLEOTIDE SEQUENCE</scope>
    <source>
        <strain evidence="2">CBS 101060</strain>
    </source>
</reference>
<dbReference type="PANTHER" id="PTHR47785:SF4">
    <property type="entry name" value="ZN(II)2CYS6 TRANSCRIPTION FACTOR (EUROFUNG)"/>
    <property type="match status" value="1"/>
</dbReference>
<evidence type="ECO:0000256" key="1">
    <source>
        <dbReference type="SAM" id="MobiDB-lite"/>
    </source>
</evidence>
<dbReference type="CDD" id="cd12148">
    <property type="entry name" value="fungal_TF_MHR"/>
    <property type="match status" value="1"/>
</dbReference>
<organism evidence="2 3">
    <name type="scientific">Patellaria atrata CBS 101060</name>
    <dbReference type="NCBI Taxonomy" id="1346257"/>
    <lineage>
        <taxon>Eukaryota</taxon>
        <taxon>Fungi</taxon>
        <taxon>Dikarya</taxon>
        <taxon>Ascomycota</taxon>
        <taxon>Pezizomycotina</taxon>
        <taxon>Dothideomycetes</taxon>
        <taxon>Dothideomycetes incertae sedis</taxon>
        <taxon>Patellariales</taxon>
        <taxon>Patellariaceae</taxon>
        <taxon>Patellaria</taxon>
    </lineage>
</organism>
<feature type="region of interest" description="Disordered" evidence="1">
    <location>
        <begin position="37"/>
        <end position="114"/>
    </location>
</feature>
<gene>
    <name evidence="2" type="ORF">M501DRAFT_501280</name>
</gene>
<keyword evidence="3" id="KW-1185">Reference proteome</keyword>
<feature type="region of interest" description="Disordered" evidence="1">
    <location>
        <begin position="171"/>
        <end position="230"/>
    </location>
</feature>
<dbReference type="EMBL" id="MU006114">
    <property type="protein sequence ID" value="KAF2834864.1"/>
    <property type="molecule type" value="Genomic_DNA"/>
</dbReference>
<proteinExistence type="predicted"/>
<name>A0A9P4S2B1_9PEZI</name>
<evidence type="ECO:0008006" key="4">
    <source>
        <dbReference type="Google" id="ProtNLM"/>
    </source>
</evidence>
<evidence type="ECO:0000313" key="2">
    <source>
        <dbReference type="EMBL" id="KAF2834864.1"/>
    </source>
</evidence>
<evidence type="ECO:0000313" key="3">
    <source>
        <dbReference type="Proteomes" id="UP000799429"/>
    </source>
</evidence>
<dbReference type="PANTHER" id="PTHR47785">
    <property type="entry name" value="ZN(II)2CYS6 TRANSCRIPTION FACTOR (EUROFUNG)-RELATED-RELATED"/>
    <property type="match status" value="1"/>
</dbReference>
<dbReference type="OrthoDB" id="5244761at2759"/>
<sequence>MMRMIETLGEISKKLDTSTERLNKRLDNLEHRLGQRGILSGEAIEPPAIINEPSPTVDETLDPDSIPTGDHREDSKDDTESIEQQRFKRDPEPPPSYDHHVEHRHTHNRSDDTDIIRFPADHTTAAHQLMNSWPHIRQYCRDAGIFSDSYVMEVEEGRGLLRLYGWGEGDDKGDTGHQTASSPAHSAHSDETSVGASPPAEGLWGYGYPSPSSTESRRSSDLSSGDLTPEGTLKLDARIVNRLVNAYINNIHILHPFLDTAGLNKMIDGFVSRYGTGSSHVKSPGFAVPSSPAGASSEYHGGAPLKRKRSEGPIGGYMMSDSPKKPAPERSITSAICLLVLALGRACEVKQPLPGPSPEYISTSFGSSPGAVQTESPPATVRPSPASSHSTLASITSPNQEPPRFISRSRRSSVEGISKPERRDYSYGQRNMDVIPGLAYYAQAAAILGELHGGNDISHAHGFLLAGLYMGQFARVMESWSWINAACRVCNILVEKDKTELSKFDRNPRPQRSRGVSRRNLIKFAFWTALQLESDIRAELSNLPRSGIHDHEEDVTYPSQLYEDGAAYPKVETDQMLFHYSTQIHLRKAINKVHARLYDKRVSGMPLQVDEAFTLSDQLDNWRRLLNANVQWDDNDPPPGGINDARLRAKYYGGKYVATRAILRHAIYEMEEKPHLLQRFLEDPDALPVPESYTQGKPLTRDEQDLMIIRKCSECIQCAIRSTIAFDGCQSRIVVTNIFGTAHAQFGNMLVLTATWHSWLGALVDPDRLEKLNARTISFLSDLVPISPTMRKNILILKELEKYFHEGKAPPIIHSTHSSFNANMG</sequence>
<feature type="region of interest" description="Disordered" evidence="1">
    <location>
        <begin position="285"/>
        <end position="328"/>
    </location>
</feature>
<feature type="compositionally biased region" description="Polar residues" evidence="1">
    <location>
        <begin position="385"/>
        <end position="399"/>
    </location>
</feature>
<dbReference type="InterPro" id="IPR053181">
    <property type="entry name" value="EcdB-like_regulator"/>
</dbReference>
<feature type="region of interest" description="Disordered" evidence="1">
    <location>
        <begin position="358"/>
        <end position="419"/>
    </location>
</feature>
<protein>
    <recommendedName>
        <fullName evidence="4">Transcription factor domain-containing protein</fullName>
    </recommendedName>
</protein>
<comment type="caution">
    <text evidence="2">The sequence shown here is derived from an EMBL/GenBank/DDBJ whole genome shotgun (WGS) entry which is preliminary data.</text>
</comment>
<feature type="compositionally biased region" description="Polar residues" evidence="1">
    <location>
        <begin position="360"/>
        <end position="377"/>
    </location>
</feature>
<accession>A0A9P4S2B1</accession>
<dbReference type="Proteomes" id="UP000799429">
    <property type="component" value="Unassembled WGS sequence"/>
</dbReference>
<dbReference type="AlphaFoldDB" id="A0A9P4S2B1"/>